<dbReference type="Gene3D" id="3.30.300.30">
    <property type="match status" value="1"/>
</dbReference>
<dbReference type="SUPFAM" id="SSF56801">
    <property type="entry name" value="Acetyl-CoA synthetase-like"/>
    <property type="match status" value="1"/>
</dbReference>
<accession>A0ABY8VGX9</accession>
<keyword evidence="6" id="KW-1185">Reference proteome</keyword>
<keyword evidence="2" id="KW-0436">Ligase</keyword>
<dbReference type="Pfam" id="PF00501">
    <property type="entry name" value="AMP-binding"/>
    <property type="match status" value="1"/>
</dbReference>
<feature type="domain" description="AMP-binding enzyme C-terminal" evidence="4">
    <location>
        <begin position="417"/>
        <end position="491"/>
    </location>
</feature>
<dbReference type="PANTHER" id="PTHR24096">
    <property type="entry name" value="LONG-CHAIN-FATTY-ACID--COA LIGASE"/>
    <property type="match status" value="1"/>
</dbReference>
<evidence type="ECO:0000313" key="5">
    <source>
        <dbReference type="EMBL" id="WIM68332.1"/>
    </source>
</evidence>
<organism evidence="5 6">
    <name type="scientific">Corynebacterium breve</name>
    <dbReference type="NCBI Taxonomy" id="3049799"/>
    <lineage>
        <taxon>Bacteria</taxon>
        <taxon>Bacillati</taxon>
        <taxon>Actinomycetota</taxon>
        <taxon>Actinomycetes</taxon>
        <taxon>Mycobacteriales</taxon>
        <taxon>Corynebacteriaceae</taxon>
        <taxon>Corynebacterium</taxon>
    </lineage>
</organism>
<dbReference type="InterPro" id="IPR000873">
    <property type="entry name" value="AMP-dep_synth/lig_dom"/>
</dbReference>
<proteinExistence type="inferred from homology"/>
<evidence type="ECO:0000259" key="4">
    <source>
        <dbReference type="Pfam" id="PF13193"/>
    </source>
</evidence>
<evidence type="ECO:0000259" key="3">
    <source>
        <dbReference type="Pfam" id="PF00501"/>
    </source>
</evidence>
<dbReference type="Proteomes" id="UP001225598">
    <property type="component" value="Chromosome"/>
</dbReference>
<name>A0ABY8VGX9_9CORY</name>
<reference evidence="5 6" key="1">
    <citation type="submission" date="2023-05" db="EMBL/GenBank/DDBJ databases">
        <title>Corynebacterium suedekumii sp. nov. and Corynebacterium breve sp. nov. isolated from raw cow's milk.</title>
        <authorList>
            <person name="Baer M.K."/>
            <person name="Mehl L."/>
            <person name="Hellmuth R."/>
            <person name="Marke G."/>
            <person name="Lipski A."/>
        </authorList>
    </citation>
    <scope>NUCLEOTIDE SEQUENCE [LARGE SCALE GENOMIC DNA]</scope>
    <source>
        <strain evidence="5 6">R4</strain>
    </source>
</reference>
<dbReference type="Gene3D" id="3.40.50.12780">
    <property type="entry name" value="N-terminal domain of ligase-like"/>
    <property type="match status" value="1"/>
</dbReference>
<dbReference type="InterPro" id="IPR025110">
    <property type="entry name" value="AMP-bd_C"/>
</dbReference>
<feature type="domain" description="AMP-dependent synthetase/ligase" evidence="3">
    <location>
        <begin position="31"/>
        <end position="366"/>
    </location>
</feature>
<dbReference type="PANTHER" id="PTHR24096:SF149">
    <property type="entry name" value="AMP-BINDING DOMAIN-CONTAINING PROTEIN-RELATED"/>
    <property type="match status" value="1"/>
</dbReference>
<protein>
    <submittedName>
        <fullName evidence="5">AMP-binding protein</fullName>
    </submittedName>
</protein>
<dbReference type="PROSITE" id="PS00455">
    <property type="entry name" value="AMP_BINDING"/>
    <property type="match status" value="1"/>
</dbReference>
<sequence>MSYTSPFAEVTIPEVDVFTHIFGNLSEEDAARPAITEVNTDTTITYGELRDRALSVAGALAQRGIGKGDVVALQIPNSINYATALLGIARSGATVSPLGALLNRSDLENLLKLSGAKLYIGTTDVEEMPQIFSGEIPPLAAKGFAAPDVDISPDDLFAIPFSSGTTGVSKGVMLTHSNIVSNIEQTGHMFIENEIPDHSNFLCPLPFTHIYGMTTQLLCQLAHGHQVFSMPKFDLDAFLGAHSKHKIVMTFIAPPLAVALAKHPAVKKEDFESSRLMISGAAPLDNELARAVEQRLDTNLVQGYGMTETSPVTHVGLKGKSQPGSIGFVVPNTEFKIFELESNNEVPEGEPGELTIRGPQVTKGYLNNEEATREALIGDGWLRTGDIARVDDDGTVYIVDRAKEVIKYKGYQVAPAELEALLLTHPDITDAGVVGVYRDGLEIPRAFVVKREGAELTESEIMRWVAERVTPYKKIRAVDFIDEIPKNPTGKILRRELRDIPFEG</sequence>
<dbReference type="InterPro" id="IPR020845">
    <property type="entry name" value="AMP-binding_CS"/>
</dbReference>
<comment type="similarity">
    <text evidence="1">Belongs to the ATP-dependent AMP-binding enzyme family.</text>
</comment>
<dbReference type="Pfam" id="PF13193">
    <property type="entry name" value="AMP-binding_C"/>
    <property type="match status" value="1"/>
</dbReference>
<dbReference type="RefSeq" id="WP_284825799.1">
    <property type="nucleotide sequence ID" value="NZ_CP126969.1"/>
</dbReference>
<dbReference type="InterPro" id="IPR045851">
    <property type="entry name" value="AMP-bd_C_sf"/>
</dbReference>
<dbReference type="InterPro" id="IPR042099">
    <property type="entry name" value="ANL_N_sf"/>
</dbReference>
<dbReference type="EMBL" id="CP126969">
    <property type="protein sequence ID" value="WIM68332.1"/>
    <property type="molecule type" value="Genomic_DNA"/>
</dbReference>
<evidence type="ECO:0000256" key="2">
    <source>
        <dbReference type="ARBA" id="ARBA00022598"/>
    </source>
</evidence>
<gene>
    <name evidence="5" type="ORF">QP027_02720</name>
</gene>
<evidence type="ECO:0000256" key="1">
    <source>
        <dbReference type="ARBA" id="ARBA00006432"/>
    </source>
</evidence>
<evidence type="ECO:0000313" key="6">
    <source>
        <dbReference type="Proteomes" id="UP001225598"/>
    </source>
</evidence>